<dbReference type="Pfam" id="PF01420">
    <property type="entry name" value="Methylase_S"/>
    <property type="match status" value="2"/>
</dbReference>
<evidence type="ECO:0000313" key="7">
    <source>
        <dbReference type="Proteomes" id="UP001575622"/>
    </source>
</evidence>
<evidence type="ECO:0000259" key="5">
    <source>
        <dbReference type="Pfam" id="PF01420"/>
    </source>
</evidence>
<evidence type="ECO:0000256" key="2">
    <source>
        <dbReference type="ARBA" id="ARBA00022747"/>
    </source>
</evidence>
<protein>
    <submittedName>
        <fullName evidence="6">Restriction endonuclease subunit S</fullName>
        <ecNumber evidence="6">3.1.21.-</ecNumber>
    </submittedName>
</protein>
<reference evidence="6 7" key="1">
    <citation type="submission" date="2024-09" db="EMBL/GenBank/DDBJ databases">
        <authorList>
            <person name="Makale K.P.P."/>
            <person name="Makhzoum A."/>
            <person name="Rantong G."/>
            <person name="Rahube T.O."/>
        </authorList>
    </citation>
    <scope>NUCLEOTIDE SEQUENCE [LARGE SCALE GENOMIC DNA]</scope>
    <source>
        <strain evidence="6 7">KM_D13</strain>
    </source>
</reference>
<dbReference type="EMBL" id="JBHDLN010000006">
    <property type="protein sequence ID" value="MFB0843378.1"/>
    <property type="molecule type" value="Genomic_DNA"/>
</dbReference>
<dbReference type="Gene3D" id="3.90.220.20">
    <property type="entry name" value="DNA methylase specificity domains"/>
    <property type="match status" value="2"/>
</dbReference>
<comment type="caution">
    <text evidence="6">The sequence shown here is derived from an EMBL/GenBank/DDBJ whole genome shotgun (WGS) entry which is preliminary data.</text>
</comment>
<dbReference type="CDD" id="cd17253">
    <property type="entry name" value="RMtype1_S_Eco933I-TRD2-CR2_like"/>
    <property type="match status" value="1"/>
</dbReference>
<dbReference type="EC" id="3.1.21.-" evidence="6"/>
<feature type="domain" description="Type I restriction modification DNA specificity" evidence="5">
    <location>
        <begin position="246"/>
        <end position="431"/>
    </location>
</feature>
<sequence>MEDMNALNRKTIGWSSVKLGQFVISEKGKKPKKLVKENNDNYSIPYVNIQAFEKNIIEEYTDGEGCVICDEDDFLMVWDGSRSGFVGRAIYGAVGSTLVKINFPGISNLYAYYFLKSKFIEINTRAKGTGTPHVDPNLLWNYNFPIAPLNEQKRIVDKIEELFSELDYGIETLKNIQQQLKVYRQTVLKWAYEGKLTEKWRKGQNDLETGNQLLEQIGNDFEKTKNTKVKNQNMTEEELNELPELPITWSSAKLNFLANIIGGVTKGRDFKNKHTIMIPYLRVANVQDGYLDLKEIKEIEIVETEKSKYLLKENDILYTEGGDKDKLGRGTIWKGQVKDCIHQNHVFRARLNSELISPKYIAYYSQTKLAKNYFYKNAKQTVNLASINMTVLSNLVIPIPSQLEQIKIVEEIESRFSICEKLEEAINLSLKQADQLRQSIFQKAFEGKLVPQDPNDEPVELLLERIRKMREEHYSSTGTKPKRSKK</sequence>
<keyword evidence="6" id="KW-0540">Nuclease</keyword>
<keyword evidence="6" id="KW-0255">Endonuclease</keyword>
<dbReference type="InterPro" id="IPR000055">
    <property type="entry name" value="Restrct_endonuc_typeI_TRD"/>
</dbReference>
<dbReference type="Proteomes" id="UP001575622">
    <property type="component" value="Unassembled WGS sequence"/>
</dbReference>
<feature type="domain" description="Type I restriction modification DNA specificity" evidence="5">
    <location>
        <begin position="13"/>
        <end position="179"/>
    </location>
</feature>
<dbReference type="PANTHER" id="PTHR43140:SF1">
    <property type="entry name" value="TYPE I RESTRICTION ENZYME ECOKI SPECIFICITY SUBUNIT"/>
    <property type="match status" value="1"/>
</dbReference>
<proteinExistence type="inferred from homology"/>
<comment type="similarity">
    <text evidence="1">Belongs to the type-I restriction system S methylase family.</text>
</comment>
<keyword evidence="6" id="KW-0378">Hydrolase</keyword>
<evidence type="ECO:0000256" key="1">
    <source>
        <dbReference type="ARBA" id="ARBA00010923"/>
    </source>
</evidence>
<comment type="subunit">
    <text evidence="4">The methyltransferase is composed of M and S polypeptides.</text>
</comment>
<keyword evidence="3" id="KW-0238">DNA-binding</keyword>
<keyword evidence="2" id="KW-0680">Restriction system</keyword>
<accession>A0ABV4UZW9</accession>
<name>A0ABV4UZW9_9BACL</name>
<dbReference type="InterPro" id="IPR051212">
    <property type="entry name" value="Type-I_RE_S_subunit"/>
</dbReference>
<dbReference type="SUPFAM" id="SSF116734">
    <property type="entry name" value="DNA methylase specificity domain"/>
    <property type="match status" value="2"/>
</dbReference>
<dbReference type="GO" id="GO:0016787">
    <property type="term" value="F:hydrolase activity"/>
    <property type="evidence" value="ECO:0007669"/>
    <property type="project" value="UniProtKB-KW"/>
</dbReference>
<dbReference type="CDD" id="cd17263">
    <property type="entry name" value="RMtype1_S_AbaB8300I-TRD1-CR1_like"/>
    <property type="match status" value="1"/>
</dbReference>
<dbReference type="GO" id="GO:0004519">
    <property type="term" value="F:endonuclease activity"/>
    <property type="evidence" value="ECO:0007669"/>
    <property type="project" value="UniProtKB-KW"/>
</dbReference>
<evidence type="ECO:0000256" key="4">
    <source>
        <dbReference type="ARBA" id="ARBA00038652"/>
    </source>
</evidence>
<gene>
    <name evidence="6" type="ORF">ACEU3E_14455</name>
</gene>
<evidence type="ECO:0000256" key="3">
    <source>
        <dbReference type="ARBA" id="ARBA00023125"/>
    </source>
</evidence>
<dbReference type="RefSeq" id="WP_373952095.1">
    <property type="nucleotide sequence ID" value="NZ_JBHDLN010000006.1"/>
</dbReference>
<dbReference type="InterPro" id="IPR044946">
    <property type="entry name" value="Restrct_endonuc_typeI_TRD_sf"/>
</dbReference>
<organism evidence="6 7">
    <name type="scientific">Paenibacillus oleatilyticus</name>
    <dbReference type="NCBI Taxonomy" id="2594886"/>
    <lineage>
        <taxon>Bacteria</taxon>
        <taxon>Bacillati</taxon>
        <taxon>Bacillota</taxon>
        <taxon>Bacilli</taxon>
        <taxon>Bacillales</taxon>
        <taxon>Paenibacillaceae</taxon>
        <taxon>Paenibacillus</taxon>
    </lineage>
</organism>
<evidence type="ECO:0000313" key="6">
    <source>
        <dbReference type="EMBL" id="MFB0843378.1"/>
    </source>
</evidence>
<dbReference type="PANTHER" id="PTHR43140">
    <property type="entry name" value="TYPE-1 RESTRICTION ENZYME ECOKI SPECIFICITY PROTEIN"/>
    <property type="match status" value="1"/>
</dbReference>
<keyword evidence="7" id="KW-1185">Reference proteome</keyword>